<dbReference type="EMBL" id="BTCM01000009">
    <property type="protein sequence ID" value="GMK59827.1"/>
    <property type="molecule type" value="Genomic_DNA"/>
</dbReference>
<comment type="caution">
    <text evidence="3">The sequence shown here is derived from an EMBL/GenBank/DDBJ whole genome shotgun (WGS) entry which is preliminary data.</text>
</comment>
<comment type="similarity">
    <text evidence="1">Belongs to the small GTPase superfamily. Rab family.</text>
</comment>
<evidence type="ECO:0000256" key="1">
    <source>
        <dbReference type="ARBA" id="ARBA00006270"/>
    </source>
</evidence>
<dbReference type="Pfam" id="PF00071">
    <property type="entry name" value="Ras"/>
    <property type="match status" value="1"/>
</dbReference>
<dbReference type="PRINTS" id="PR00449">
    <property type="entry name" value="RASTRNSFRMNG"/>
</dbReference>
<organism evidence="3 4">
    <name type="scientific">Cutaneotrichosporon spelunceum</name>
    <dbReference type="NCBI Taxonomy" id="1672016"/>
    <lineage>
        <taxon>Eukaryota</taxon>
        <taxon>Fungi</taxon>
        <taxon>Dikarya</taxon>
        <taxon>Basidiomycota</taxon>
        <taxon>Agaricomycotina</taxon>
        <taxon>Tremellomycetes</taxon>
        <taxon>Trichosporonales</taxon>
        <taxon>Trichosporonaceae</taxon>
        <taxon>Cutaneotrichosporon</taxon>
    </lineage>
</organism>
<evidence type="ECO:0000313" key="3">
    <source>
        <dbReference type="EMBL" id="GMK59827.1"/>
    </source>
</evidence>
<protein>
    <recommendedName>
        <fullName evidence="5">Ras-domain-containing protein</fullName>
    </recommendedName>
</protein>
<dbReference type="SMART" id="SM00173">
    <property type="entry name" value="RAS"/>
    <property type="match status" value="1"/>
</dbReference>
<dbReference type="InterPro" id="IPR050209">
    <property type="entry name" value="Rab_GTPases_membrane_traffic"/>
</dbReference>
<keyword evidence="4" id="KW-1185">Reference proteome</keyword>
<dbReference type="FunFam" id="3.40.50.300:FF:001447">
    <property type="entry name" value="Ras-related protein Rab-1B"/>
    <property type="match status" value="1"/>
</dbReference>
<dbReference type="SMART" id="SM00176">
    <property type="entry name" value="RAN"/>
    <property type="match status" value="1"/>
</dbReference>
<dbReference type="GO" id="GO:0005525">
    <property type="term" value="F:GTP binding"/>
    <property type="evidence" value="ECO:0007669"/>
    <property type="project" value="InterPro"/>
</dbReference>
<feature type="region of interest" description="Disordered" evidence="2">
    <location>
        <begin position="157"/>
        <end position="199"/>
    </location>
</feature>
<gene>
    <name evidence="3" type="ORF">CspeluHIS016_0900440</name>
</gene>
<dbReference type="Gene3D" id="3.40.50.300">
    <property type="entry name" value="P-loop containing nucleotide triphosphate hydrolases"/>
    <property type="match status" value="1"/>
</dbReference>
<accession>A0AAD3YFC1</accession>
<proteinExistence type="inferred from homology"/>
<reference evidence="3" key="1">
    <citation type="journal article" date="2023" name="BMC Genomics">
        <title>Chromosome-level genome assemblies of Cutaneotrichosporon spp. (Trichosporonales, Basidiomycota) reveal imbalanced evolution between nucleotide sequences and chromosome synteny.</title>
        <authorList>
            <person name="Kobayashi Y."/>
            <person name="Kayamori A."/>
            <person name="Aoki K."/>
            <person name="Shiwa Y."/>
            <person name="Matsutani M."/>
            <person name="Fujita N."/>
            <person name="Sugita T."/>
            <person name="Iwasaki W."/>
            <person name="Tanaka N."/>
            <person name="Takashima M."/>
        </authorList>
    </citation>
    <scope>NUCLEOTIDE SEQUENCE</scope>
    <source>
        <strain evidence="3">HIS016</strain>
    </source>
</reference>
<dbReference type="PANTHER" id="PTHR47979">
    <property type="entry name" value="DRAB11-RELATED"/>
    <property type="match status" value="1"/>
</dbReference>
<dbReference type="NCBIfam" id="TIGR00231">
    <property type="entry name" value="small_GTP"/>
    <property type="match status" value="1"/>
</dbReference>
<reference evidence="3" key="2">
    <citation type="submission" date="2023-06" db="EMBL/GenBank/DDBJ databases">
        <authorList>
            <person name="Kobayashi Y."/>
            <person name="Kayamori A."/>
            <person name="Aoki K."/>
            <person name="Shiwa Y."/>
            <person name="Fujita N."/>
            <person name="Sugita T."/>
            <person name="Iwasaki W."/>
            <person name="Tanaka N."/>
            <person name="Takashima M."/>
        </authorList>
    </citation>
    <scope>NUCLEOTIDE SEQUENCE</scope>
    <source>
        <strain evidence="3">HIS016</strain>
    </source>
</reference>
<dbReference type="InterPro" id="IPR001806">
    <property type="entry name" value="Small_GTPase"/>
</dbReference>
<dbReference type="SUPFAM" id="SSF52540">
    <property type="entry name" value="P-loop containing nucleoside triphosphate hydrolases"/>
    <property type="match status" value="1"/>
</dbReference>
<evidence type="ECO:0000313" key="4">
    <source>
        <dbReference type="Proteomes" id="UP001222932"/>
    </source>
</evidence>
<feature type="compositionally biased region" description="Low complexity" evidence="2">
    <location>
        <begin position="169"/>
        <end position="189"/>
    </location>
</feature>
<name>A0AAD3YFC1_9TREE</name>
<dbReference type="Proteomes" id="UP001222932">
    <property type="component" value="Unassembled WGS sequence"/>
</dbReference>
<dbReference type="CDD" id="cd00154">
    <property type="entry name" value="Rab"/>
    <property type="match status" value="1"/>
</dbReference>
<dbReference type="PROSITE" id="PS51421">
    <property type="entry name" value="RAS"/>
    <property type="match status" value="1"/>
</dbReference>
<dbReference type="InterPro" id="IPR005225">
    <property type="entry name" value="Small_GTP-bd"/>
</dbReference>
<dbReference type="SMART" id="SM00174">
    <property type="entry name" value="RHO"/>
    <property type="match status" value="1"/>
</dbReference>
<evidence type="ECO:0000256" key="2">
    <source>
        <dbReference type="SAM" id="MobiDB-lite"/>
    </source>
</evidence>
<sequence>MVSTTAGVADNRDYILKFVIVGDAAVGKSCLLIRLTDDRFAASEPTLGVEFGSRLVSTTVGGKAKRVKVQCWDTAGTESFRSITRSYFRGAAGALLVYDVTRRETFEHATSWLDDLRTHADENVSIILVANKTDLCAAEPTVVPQIQFGEAVYVMPNATQKPSTPPPETDAAADSASDSAAPAAGSGSSSPPPPAANAAPVRKLLPRAVSTLEGALFAKQHNLLYVETSAKEGWGVVDAFEQTARQILERVERGEFERRKPAGVNLTDSKAKGGCC</sequence>
<dbReference type="AlphaFoldDB" id="A0AAD3YFC1"/>
<evidence type="ECO:0008006" key="5">
    <source>
        <dbReference type="Google" id="ProtNLM"/>
    </source>
</evidence>
<dbReference type="InterPro" id="IPR027417">
    <property type="entry name" value="P-loop_NTPase"/>
</dbReference>
<dbReference type="PROSITE" id="PS51419">
    <property type="entry name" value="RAB"/>
    <property type="match status" value="1"/>
</dbReference>
<dbReference type="SMART" id="SM00175">
    <property type="entry name" value="RAB"/>
    <property type="match status" value="1"/>
</dbReference>
<dbReference type="GO" id="GO:0003924">
    <property type="term" value="F:GTPase activity"/>
    <property type="evidence" value="ECO:0007669"/>
    <property type="project" value="InterPro"/>
</dbReference>